<evidence type="ECO:0000313" key="2">
    <source>
        <dbReference type="Proteomes" id="UP000607653"/>
    </source>
</evidence>
<dbReference type="Proteomes" id="UP000607653">
    <property type="component" value="Unassembled WGS sequence"/>
</dbReference>
<comment type="caution">
    <text evidence="1">The sequence shown here is derived from an EMBL/GenBank/DDBJ whole genome shotgun (WGS) entry which is preliminary data.</text>
</comment>
<proteinExistence type="predicted"/>
<accession>A0A822XHY8</accession>
<organism evidence="1 2">
    <name type="scientific">Nelumbo nucifera</name>
    <name type="common">Sacred lotus</name>
    <dbReference type="NCBI Taxonomy" id="4432"/>
    <lineage>
        <taxon>Eukaryota</taxon>
        <taxon>Viridiplantae</taxon>
        <taxon>Streptophyta</taxon>
        <taxon>Embryophyta</taxon>
        <taxon>Tracheophyta</taxon>
        <taxon>Spermatophyta</taxon>
        <taxon>Magnoliopsida</taxon>
        <taxon>Proteales</taxon>
        <taxon>Nelumbonaceae</taxon>
        <taxon>Nelumbo</taxon>
    </lineage>
</organism>
<sequence>MSDLSPRLPSMNDAQLLMGDHQEAKINDIIGNGISDILFKCVNYGKKLVPP</sequence>
<keyword evidence="2" id="KW-1185">Reference proteome</keyword>
<protein>
    <submittedName>
        <fullName evidence="1">Uncharacterized protein</fullName>
    </submittedName>
</protein>
<dbReference type="EMBL" id="DUZY01000001">
    <property type="protein sequence ID" value="DAD18616.1"/>
    <property type="molecule type" value="Genomic_DNA"/>
</dbReference>
<dbReference type="AlphaFoldDB" id="A0A822XHY8"/>
<reference evidence="1 2" key="1">
    <citation type="journal article" date="2020" name="Mol. Biol. Evol.">
        <title>Distinct Expression and Methylation Patterns for Genes with Different Fates following a Single Whole-Genome Duplication in Flowering Plants.</title>
        <authorList>
            <person name="Shi T."/>
            <person name="Rahmani R.S."/>
            <person name="Gugger P.F."/>
            <person name="Wang M."/>
            <person name="Li H."/>
            <person name="Zhang Y."/>
            <person name="Li Z."/>
            <person name="Wang Q."/>
            <person name="Van de Peer Y."/>
            <person name="Marchal K."/>
            <person name="Chen J."/>
        </authorList>
    </citation>
    <scope>NUCLEOTIDE SEQUENCE [LARGE SCALE GENOMIC DNA]</scope>
    <source>
        <tissue evidence="1">Leaf</tissue>
    </source>
</reference>
<evidence type="ECO:0000313" key="1">
    <source>
        <dbReference type="EMBL" id="DAD18616.1"/>
    </source>
</evidence>
<name>A0A822XHY8_NELNU</name>
<gene>
    <name evidence="1" type="ORF">HUJ06_020079</name>
</gene>